<feature type="compositionally biased region" description="Polar residues" evidence="1">
    <location>
        <begin position="14"/>
        <end position="32"/>
    </location>
</feature>
<feature type="compositionally biased region" description="Polar residues" evidence="1">
    <location>
        <begin position="188"/>
        <end position="212"/>
    </location>
</feature>
<evidence type="ECO:0000313" key="3">
    <source>
        <dbReference type="Proteomes" id="UP000286045"/>
    </source>
</evidence>
<proteinExistence type="predicted"/>
<comment type="caution">
    <text evidence="2">The sequence shown here is derived from an EMBL/GenBank/DDBJ whole genome shotgun (WGS) entry which is preliminary data.</text>
</comment>
<accession>A0A439CN38</accession>
<gene>
    <name evidence="2" type="ORF">EKO27_g11513</name>
</gene>
<evidence type="ECO:0000256" key="1">
    <source>
        <dbReference type="SAM" id="MobiDB-lite"/>
    </source>
</evidence>
<feature type="compositionally biased region" description="Pro residues" evidence="1">
    <location>
        <begin position="151"/>
        <end position="165"/>
    </location>
</feature>
<reference evidence="2 3" key="1">
    <citation type="submission" date="2018-12" db="EMBL/GenBank/DDBJ databases">
        <title>Draft genome sequence of Xylaria grammica IHI A82.</title>
        <authorList>
            <person name="Buettner E."/>
            <person name="Kellner H."/>
        </authorList>
    </citation>
    <scope>NUCLEOTIDE SEQUENCE [LARGE SCALE GENOMIC DNA]</scope>
    <source>
        <strain evidence="2 3">IHI A82</strain>
    </source>
</reference>
<protein>
    <submittedName>
        <fullName evidence="2">Uncharacterized protein</fullName>
    </submittedName>
</protein>
<organism evidence="2 3">
    <name type="scientific">Xylaria grammica</name>
    <dbReference type="NCBI Taxonomy" id="363999"/>
    <lineage>
        <taxon>Eukaryota</taxon>
        <taxon>Fungi</taxon>
        <taxon>Dikarya</taxon>
        <taxon>Ascomycota</taxon>
        <taxon>Pezizomycotina</taxon>
        <taxon>Sordariomycetes</taxon>
        <taxon>Xylariomycetidae</taxon>
        <taxon>Xylariales</taxon>
        <taxon>Xylariaceae</taxon>
        <taxon>Xylaria</taxon>
    </lineage>
</organism>
<feature type="region of interest" description="Disordered" evidence="1">
    <location>
        <begin position="139"/>
        <end position="254"/>
    </location>
</feature>
<dbReference type="Proteomes" id="UP000286045">
    <property type="component" value="Unassembled WGS sequence"/>
</dbReference>
<dbReference type="AlphaFoldDB" id="A0A439CN38"/>
<keyword evidence="3" id="KW-1185">Reference proteome</keyword>
<dbReference type="STRING" id="363999.A0A439CN38"/>
<feature type="compositionally biased region" description="Polar residues" evidence="1">
    <location>
        <begin position="106"/>
        <end position="115"/>
    </location>
</feature>
<sequence>MAAYGPGPIAAQTKPPTRTISSYTPAPSSSHTAETHRVAQPYQAQHVEGGPSSEPRPYLVDTTGLSTSHLPPPPTRYSGTDQPPPVHPLTQKATPSLPPRLPPRSGDSTLNPTLVSGQAASQSYLNQGAIDRLGASGISVPELGIGKGRTPPTPPAGAQPSPPLIGSPAQDLGYAQVDKLQGRFARMGTSSFQASPTGTAVDGTQQRSTKQMPSVLGKKKPPPPPTSKKSGLSGTRESADTPPPVPLATRPRFD</sequence>
<evidence type="ECO:0000313" key="2">
    <source>
        <dbReference type="EMBL" id="RWA03591.1"/>
    </source>
</evidence>
<name>A0A439CN38_9PEZI</name>
<feature type="region of interest" description="Disordered" evidence="1">
    <location>
        <begin position="1"/>
        <end position="115"/>
    </location>
</feature>
<dbReference type="EMBL" id="RYZI01000746">
    <property type="protein sequence ID" value="RWA03591.1"/>
    <property type="molecule type" value="Genomic_DNA"/>
</dbReference>